<dbReference type="GO" id="GO:0003723">
    <property type="term" value="F:RNA binding"/>
    <property type="evidence" value="ECO:0007669"/>
    <property type="project" value="TreeGrafter"/>
</dbReference>
<proteinExistence type="inferred from homology"/>
<dbReference type="Pfam" id="PF25121">
    <property type="entry name" value="RRM_ESF1"/>
    <property type="match status" value="1"/>
</dbReference>
<feature type="region of interest" description="Disordered" evidence="5">
    <location>
        <begin position="414"/>
        <end position="438"/>
    </location>
</feature>
<feature type="region of interest" description="Disordered" evidence="5">
    <location>
        <begin position="629"/>
        <end position="718"/>
    </location>
</feature>
<dbReference type="OrthoDB" id="431825at2759"/>
<feature type="domain" description="ESF1 RRM" evidence="7">
    <location>
        <begin position="218"/>
        <end position="362"/>
    </location>
</feature>
<comment type="caution">
    <text evidence="8">The sequence shown here is derived from an EMBL/GenBank/DDBJ whole genome shotgun (WGS) entry which is preliminary data.</text>
</comment>
<feature type="compositionally biased region" description="Basic and acidic residues" evidence="5">
    <location>
        <begin position="66"/>
        <end position="91"/>
    </location>
</feature>
<feature type="compositionally biased region" description="Basic residues" evidence="5">
    <location>
        <begin position="106"/>
        <end position="121"/>
    </location>
</feature>
<comment type="subcellular location">
    <subcellularLocation>
        <location evidence="1">Nucleus</location>
        <location evidence="1">Nucleolus</location>
    </subcellularLocation>
</comment>
<evidence type="ECO:0000256" key="4">
    <source>
        <dbReference type="ARBA" id="ARBA00023242"/>
    </source>
</evidence>
<dbReference type="Pfam" id="PF08159">
    <property type="entry name" value="NUC153"/>
    <property type="match status" value="1"/>
</dbReference>
<keyword evidence="3" id="KW-0175">Coiled coil</keyword>
<feature type="compositionally biased region" description="Basic and acidic residues" evidence="5">
    <location>
        <begin position="548"/>
        <end position="566"/>
    </location>
</feature>
<comment type="similarity">
    <text evidence="2">Belongs to the ESF1 family.</text>
</comment>
<feature type="region of interest" description="Disordered" evidence="5">
    <location>
        <begin position="498"/>
        <end position="566"/>
    </location>
</feature>
<gene>
    <name evidence="8" type="ORF">G2W53_020157</name>
</gene>
<keyword evidence="4" id="KW-0539">Nucleus</keyword>
<evidence type="ECO:0000259" key="6">
    <source>
        <dbReference type="Pfam" id="PF08159"/>
    </source>
</evidence>
<name>A0A834WPV6_9FABA</name>
<evidence type="ECO:0000313" key="8">
    <source>
        <dbReference type="EMBL" id="KAF7828993.1"/>
    </source>
</evidence>
<dbReference type="GO" id="GO:0005730">
    <property type="term" value="C:nucleolus"/>
    <property type="evidence" value="ECO:0007669"/>
    <property type="project" value="UniProtKB-SubCell"/>
</dbReference>
<accession>A0A834WPV6</accession>
<dbReference type="PANTHER" id="PTHR12202">
    <property type="entry name" value="ESF1 HOMOLOG"/>
    <property type="match status" value="1"/>
</dbReference>
<evidence type="ECO:0000259" key="7">
    <source>
        <dbReference type="Pfam" id="PF25121"/>
    </source>
</evidence>
<dbReference type="InterPro" id="IPR056750">
    <property type="entry name" value="RRM_ESF1"/>
</dbReference>
<organism evidence="8 9">
    <name type="scientific">Senna tora</name>
    <dbReference type="NCBI Taxonomy" id="362788"/>
    <lineage>
        <taxon>Eukaryota</taxon>
        <taxon>Viridiplantae</taxon>
        <taxon>Streptophyta</taxon>
        <taxon>Embryophyta</taxon>
        <taxon>Tracheophyta</taxon>
        <taxon>Spermatophyta</taxon>
        <taxon>Magnoliopsida</taxon>
        <taxon>eudicotyledons</taxon>
        <taxon>Gunneridae</taxon>
        <taxon>Pentapetalae</taxon>
        <taxon>rosids</taxon>
        <taxon>fabids</taxon>
        <taxon>Fabales</taxon>
        <taxon>Fabaceae</taxon>
        <taxon>Caesalpinioideae</taxon>
        <taxon>Cassia clade</taxon>
        <taxon>Senna</taxon>
    </lineage>
</organism>
<dbReference type="EMBL" id="JAAIUW010000006">
    <property type="protein sequence ID" value="KAF7828993.1"/>
    <property type="molecule type" value="Genomic_DNA"/>
</dbReference>
<dbReference type="Proteomes" id="UP000634136">
    <property type="component" value="Unassembled WGS sequence"/>
</dbReference>
<dbReference type="InterPro" id="IPR039754">
    <property type="entry name" value="Esf1"/>
</dbReference>
<protein>
    <submittedName>
        <fullName evidence="8">Pre-rRNA-processing protein esf1</fullName>
    </submittedName>
</protein>
<feature type="compositionally biased region" description="Acidic residues" evidence="5">
    <location>
        <begin position="417"/>
        <end position="434"/>
    </location>
</feature>
<sequence length="718" mass="82412">MGSEKGILKKQKMKKEKEKEKKKKKKKNASMNSDASPMLADKHGGGEETIGGGKIITDPRFSSLHTDPRFREPPKHKTKVAIDSRFDRMFTDKSFSSSSAPVDKRGKPKKRNSQKSSLRHYYKIDEEGKREEVEEDEEESDEEDEEGEKGQVLVKTTRVKAGDDSQEESESSESEDQEDTGEMESSTDTDGDESAEEEIYDQEMPDVQEEVPEIEKETHRLAVVNMDWRYVRAVDLYVLLSSFVPPNGQLKSVAVYPSEFGLQRMKEEEVRGPVGLFDDEHEESDQDSSDDEIDNEKLRHATFTFSSFEYYYAVVECDSSTTADHIYKECDGLEFLQSSIALDLRFIPDSMEIKHSPRDVATEAPANYEGKDFYSRALQHSKVHLSWDDDEPLRAKTLRRKFNDEQLAELELKELLASDESESDDDEDNIETEDQDNKKARKIEKYRALLEAGDASDEDEEHGQDMEITFNTGLEELSKRILEKKDRKSETVWEEYLRKKREKKKARKSKSKHSSSDDDISDTDKEAIEEADDFFMEEPPIKKRKEGKSKSNKEQKHQVTDGVDKATKEELELLLADDTGTNTGLRGYNLKFNKAKGKRVKENIDEGKIPSTEFDDPRFAALFTRPDYVLDPTDPQFKRSAAYARQRAHKQQKGDTNPMAEEEYVKLPKGVQSPSNEKYELSSLVKSIKMKSKQVQVPSDDKTKGNRKLQSNMKKRKL</sequence>
<evidence type="ECO:0000313" key="9">
    <source>
        <dbReference type="Proteomes" id="UP000634136"/>
    </source>
</evidence>
<dbReference type="GO" id="GO:0006364">
    <property type="term" value="P:rRNA processing"/>
    <property type="evidence" value="ECO:0007669"/>
    <property type="project" value="InterPro"/>
</dbReference>
<feature type="compositionally biased region" description="Acidic residues" evidence="5">
    <location>
        <begin position="133"/>
        <end position="147"/>
    </location>
</feature>
<dbReference type="InterPro" id="IPR012580">
    <property type="entry name" value="NUC153"/>
</dbReference>
<evidence type="ECO:0000256" key="3">
    <source>
        <dbReference type="ARBA" id="ARBA00023054"/>
    </source>
</evidence>
<feature type="region of interest" description="Disordered" evidence="5">
    <location>
        <begin position="452"/>
        <end position="473"/>
    </location>
</feature>
<dbReference type="PANTHER" id="PTHR12202:SF0">
    <property type="entry name" value="ESF1 HOMOLOG"/>
    <property type="match status" value="1"/>
</dbReference>
<feature type="region of interest" description="Disordered" evidence="5">
    <location>
        <begin position="1"/>
        <end position="212"/>
    </location>
</feature>
<feature type="compositionally biased region" description="Acidic residues" evidence="5">
    <location>
        <begin position="164"/>
        <end position="212"/>
    </location>
</feature>
<feature type="domain" description="NUC153" evidence="6">
    <location>
        <begin position="616"/>
        <end position="641"/>
    </location>
</feature>
<dbReference type="AlphaFoldDB" id="A0A834WPV6"/>
<feature type="compositionally biased region" description="Basic residues" evidence="5">
    <location>
        <begin position="8"/>
        <end position="28"/>
    </location>
</feature>
<feature type="compositionally biased region" description="Basic residues" evidence="5">
    <location>
        <begin position="498"/>
        <end position="513"/>
    </location>
</feature>
<feature type="compositionally biased region" description="Basic and acidic residues" evidence="5">
    <location>
        <begin position="122"/>
        <end position="132"/>
    </location>
</feature>
<evidence type="ECO:0000256" key="5">
    <source>
        <dbReference type="SAM" id="MobiDB-lite"/>
    </source>
</evidence>
<evidence type="ECO:0000256" key="2">
    <source>
        <dbReference type="ARBA" id="ARBA00009087"/>
    </source>
</evidence>
<evidence type="ECO:0000256" key="1">
    <source>
        <dbReference type="ARBA" id="ARBA00004604"/>
    </source>
</evidence>
<keyword evidence="9" id="KW-1185">Reference proteome</keyword>
<reference evidence="8" key="1">
    <citation type="submission" date="2020-09" db="EMBL/GenBank/DDBJ databases">
        <title>Genome-Enabled Discovery of Anthraquinone Biosynthesis in Senna tora.</title>
        <authorList>
            <person name="Kang S.-H."/>
            <person name="Pandey R.P."/>
            <person name="Lee C.-M."/>
            <person name="Sim J.-S."/>
            <person name="Jeong J.-T."/>
            <person name="Choi B.-S."/>
            <person name="Jung M."/>
            <person name="Ginzburg D."/>
            <person name="Zhao K."/>
            <person name="Won S.Y."/>
            <person name="Oh T.-J."/>
            <person name="Yu Y."/>
            <person name="Kim N.-H."/>
            <person name="Lee O.R."/>
            <person name="Lee T.-H."/>
            <person name="Bashyal P."/>
            <person name="Kim T.-S."/>
            <person name="Lee W.-H."/>
            <person name="Kawkins C."/>
            <person name="Kim C.-K."/>
            <person name="Kim J.S."/>
            <person name="Ahn B.O."/>
            <person name="Rhee S.Y."/>
            <person name="Sohng J.K."/>
        </authorList>
    </citation>
    <scope>NUCLEOTIDE SEQUENCE</scope>
    <source>
        <tissue evidence="8">Leaf</tissue>
    </source>
</reference>